<protein>
    <submittedName>
        <fullName evidence="1">Uncharacterized protein</fullName>
    </submittedName>
</protein>
<evidence type="ECO:0000313" key="1">
    <source>
        <dbReference type="EMBL" id="CAE0575538.1"/>
    </source>
</evidence>
<dbReference type="EMBL" id="HBIQ01071057">
    <property type="protein sequence ID" value="CAE0575538.1"/>
    <property type="molecule type" value="Transcribed_RNA"/>
</dbReference>
<reference evidence="1" key="1">
    <citation type="submission" date="2021-01" db="EMBL/GenBank/DDBJ databases">
        <authorList>
            <person name="Corre E."/>
            <person name="Pelletier E."/>
            <person name="Niang G."/>
            <person name="Scheremetjew M."/>
            <person name="Finn R."/>
            <person name="Kale V."/>
            <person name="Holt S."/>
            <person name="Cochrane G."/>
            <person name="Meng A."/>
            <person name="Brown T."/>
            <person name="Cohen L."/>
        </authorList>
    </citation>
    <scope>NUCLEOTIDE SEQUENCE</scope>
    <source>
        <strain evidence="1">SPMC142</strain>
    </source>
</reference>
<dbReference type="AlphaFoldDB" id="A0A7S3WST7"/>
<accession>A0A7S3WST7</accession>
<name>A0A7S3WST7_9SPIT</name>
<dbReference type="Gene3D" id="3.40.50.11350">
    <property type="match status" value="1"/>
</dbReference>
<sequence length="242" mass="26845">MRRRDASAEGASSVRLACVHVRRGDFHESCMHYEEEARSGRARQWVVSHFERGFSCWQTDAELELNLQLVRANAAANGNVLAFYGSSDEPKVFTSASLHQINVSKLQRWASRIQQLESTVGGVIISSQGEVQKSALGAIIDQLVCSRASYLLLNIFSTFSQMVIAHIGVRHSEKIGFVRDLTLSQQGALGVHVDFWRRQNPFDETKLLGVSVVWDNIALRMNQAVGIVPETEASTSTAKSQL</sequence>
<gene>
    <name evidence="1" type="ORF">SACU0126_LOCUS22713</name>
</gene>
<organism evidence="1">
    <name type="scientific">Strombidinopsis acuminata</name>
    <dbReference type="NCBI Taxonomy" id="141414"/>
    <lineage>
        <taxon>Eukaryota</taxon>
        <taxon>Sar</taxon>
        <taxon>Alveolata</taxon>
        <taxon>Ciliophora</taxon>
        <taxon>Intramacronucleata</taxon>
        <taxon>Spirotrichea</taxon>
        <taxon>Choreotrichia</taxon>
        <taxon>Choreotrichida</taxon>
        <taxon>Strombidinopsidae</taxon>
        <taxon>Strombidinopsis</taxon>
    </lineage>
</organism>
<proteinExistence type="predicted"/>